<dbReference type="InterPro" id="IPR027417">
    <property type="entry name" value="P-loop_NTPase"/>
</dbReference>
<gene>
    <name evidence="2" type="ORF">VHEMI07506</name>
</gene>
<feature type="transmembrane region" description="Helical" evidence="1">
    <location>
        <begin position="265"/>
        <end position="284"/>
    </location>
</feature>
<organism evidence="2 3">
    <name type="scientific">[Torrubiella] hemipterigena</name>
    <dbReference type="NCBI Taxonomy" id="1531966"/>
    <lineage>
        <taxon>Eukaryota</taxon>
        <taxon>Fungi</taxon>
        <taxon>Dikarya</taxon>
        <taxon>Ascomycota</taxon>
        <taxon>Pezizomycotina</taxon>
        <taxon>Sordariomycetes</taxon>
        <taxon>Hypocreomycetidae</taxon>
        <taxon>Hypocreales</taxon>
        <taxon>Clavicipitaceae</taxon>
        <taxon>Clavicipitaceae incertae sedis</taxon>
        <taxon>'Torrubiella' clade</taxon>
    </lineage>
</organism>
<evidence type="ECO:0000313" key="2">
    <source>
        <dbReference type="EMBL" id="CEJ91816.1"/>
    </source>
</evidence>
<dbReference type="AlphaFoldDB" id="A0A0A1T3R1"/>
<evidence type="ECO:0008006" key="4">
    <source>
        <dbReference type="Google" id="ProtNLM"/>
    </source>
</evidence>
<keyword evidence="3" id="KW-1185">Reference proteome</keyword>
<dbReference type="OrthoDB" id="408152at2759"/>
<dbReference type="HOGENOM" id="CLU_061199_0_1_1"/>
<keyword evidence="1" id="KW-0812">Transmembrane</keyword>
<reference evidence="2 3" key="1">
    <citation type="journal article" date="2015" name="Genome Announc.">
        <title>Draft Genome Sequence and Gene Annotation of the Entomopathogenic Fungus Verticillium hemipterigenum.</title>
        <authorList>
            <person name="Horn F."/>
            <person name="Habel A."/>
            <person name="Scharf D.H."/>
            <person name="Dworschak J."/>
            <person name="Brakhage A.A."/>
            <person name="Guthke R."/>
            <person name="Hertweck C."/>
            <person name="Linde J."/>
        </authorList>
    </citation>
    <scope>NUCLEOTIDE SEQUENCE [LARGE SCALE GENOMIC DNA]</scope>
</reference>
<protein>
    <recommendedName>
        <fullName evidence="4">NAD dependent epimerase/dehydratase</fullName>
    </recommendedName>
</protein>
<dbReference type="PANTHER" id="PTHR36978">
    <property type="entry name" value="P-LOOP CONTAINING NUCLEOTIDE TRIPHOSPHATE HYDROLASE"/>
    <property type="match status" value="1"/>
</dbReference>
<keyword evidence="1" id="KW-1133">Transmembrane helix</keyword>
<sequence>MASSTKSAASPTAPTREVPMRVIVCGVHRTGSMSTRAALKMLGFSDCYHMVTVHQNIMTHAEEWIRAIEWKYEGKGTWGKADWDRLLGEAQSLVDIPSALFGAEIAEAYPDAKVVILNRDPEKWYVSALNTTANVDKNLRGALWLAYVATFDARFRNMFRFFGKLYGTAMGGFDHAKEKEKALAWFKRQYDEFRDRIPAERRIEWTVQDGWGPLCAHLGVPVPMERDDATGEMVEVPFPRLNDRDSFKARVAESKKEALQRAHEGFFAMVGRVAILGGLGALAWHQYVRRR</sequence>
<dbReference type="PANTHER" id="PTHR36978:SF4">
    <property type="entry name" value="P-LOOP CONTAINING NUCLEOSIDE TRIPHOSPHATE HYDROLASE PROTEIN"/>
    <property type="match status" value="1"/>
</dbReference>
<dbReference type="Proteomes" id="UP000039046">
    <property type="component" value="Unassembled WGS sequence"/>
</dbReference>
<keyword evidence="1" id="KW-0472">Membrane</keyword>
<name>A0A0A1T3R1_9HYPO</name>
<dbReference type="InterPro" id="IPR040632">
    <property type="entry name" value="Sulfotransfer_4"/>
</dbReference>
<accession>A0A0A1T3R1</accession>
<dbReference type="STRING" id="1531966.A0A0A1T3R1"/>
<proteinExistence type="predicted"/>
<evidence type="ECO:0000256" key="1">
    <source>
        <dbReference type="SAM" id="Phobius"/>
    </source>
</evidence>
<dbReference type="Gene3D" id="3.40.50.300">
    <property type="entry name" value="P-loop containing nucleotide triphosphate hydrolases"/>
    <property type="match status" value="1"/>
</dbReference>
<dbReference type="SUPFAM" id="SSF52540">
    <property type="entry name" value="P-loop containing nucleoside triphosphate hydrolases"/>
    <property type="match status" value="1"/>
</dbReference>
<dbReference type="EMBL" id="CDHN01000004">
    <property type="protein sequence ID" value="CEJ91816.1"/>
    <property type="molecule type" value="Genomic_DNA"/>
</dbReference>
<dbReference type="Pfam" id="PF17784">
    <property type="entry name" value="Sulfotransfer_4"/>
    <property type="match status" value="1"/>
</dbReference>
<evidence type="ECO:0000313" key="3">
    <source>
        <dbReference type="Proteomes" id="UP000039046"/>
    </source>
</evidence>